<evidence type="ECO:0000259" key="1">
    <source>
        <dbReference type="Pfam" id="PF00391"/>
    </source>
</evidence>
<dbReference type="AlphaFoldDB" id="A0AAU0MM20"/>
<dbReference type="RefSeq" id="WP_330172070.1">
    <property type="nucleotide sequence ID" value="NZ_CP137080.1"/>
</dbReference>
<accession>A0AAU0MM20</accession>
<dbReference type="Gene3D" id="3.50.30.10">
    <property type="entry name" value="Phosphohistidine domain"/>
    <property type="match status" value="1"/>
</dbReference>
<dbReference type="InterPro" id="IPR008279">
    <property type="entry name" value="PEP-util_enz_mobile_dom"/>
</dbReference>
<dbReference type="SUPFAM" id="SSF52009">
    <property type="entry name" value="Phosphohistidine domain"/>
    <property type="match status" value="1"/>
</dbReference>
<organism evidence="2 3">
    <name type="scientific">Microbacterium limosum</name>
    <dbReference type="NCBI Taxonomy" id="3079935"/>
    <lineage>
        <taxon>Bacteria</taxon>
        <taxon>Bacillati</taxon>
        <taxon>Actinomycetota</taxon>
        <taxon>Actinomycetes</taxon>
        <taxon>Micrococcales</taxon>
        <taxon>Microbacteriaceae</taxon>
        <taxon>Microbacterium</taxon>
    </lineage>
</organism>
<dbReference type="PANTHER" id="PTHR43615">
    <property type="entry name" value="PHOSPHOENOLPYRUVATE SYNTHASE-RELATED"/>
    <property type="match status" value="1"/>
</dbReference>
<dbReference type="EMBL" id="CP137080">
    <property type="protein sequence ID" value="WOQ71015.1"/>
    <property type="molecule type" value="Genomic_DNA"/>
</dbReference>
<dbReference type="Pfam" id="PF00391">
    <property type="entry name" value="PEP-utilizers"/>
    <property type="match status" value="1"/>
</dbReference>
<dbReference type="GO" id="GO:0016772">
    <property type="term" value="F:transferase activity, transferring phosphorus-containing groups"/>
    <property type="evidence" value="ECO:0007669"/>
    <property type="project" value="InterPro"/>
</dbReference>
<name>A0AAU0MM20_9MICO</name>
<proteinExistence type="predicted"/>
<gene>
    <name evidence="2" type="ORF">RYJ27_00250</name>
</gene>
<dbReference type="NCBIfam" id="NF006153">
    <property type="entry name" value="PRK08296.1-5"/>
    <property type="match status" value="1"/>
</dbReference>
<dbReference type="InterPro" id="IPR036637">
    <property type="entry name" value="Phosphohistidine_dom_sf"/>
</dbReference>
<dbReference type="NCBIfam" id="NF006150">
    <property type="entry name" value="PRK08296.1-2"/>
    <property type="match status" value="1"/>
</dbReference>
<dbReference type="PANTHER" id="PTHR43615:SF1">
    <property type="entry name" value="PPDK_N DOMAIN-CONTAINING PROTEIN"/>
    <property type="match status" value="1"/>
</dbReference>
<evidence type="ECO:0000313" key="2">
    <source>
        <dbReference type="EMBL" id="WOQ71015.1"/>
    </source>
</evidence>
<keyword evidence="3" id="KW-1185">Reference proteome</keyword>
<dbReference type="InterPro" id="IPR051549">
    <property type="entry name" value="PEP_Utilizing_Enz"/>
</dbReference>
<protein>
    <submittedName>
        <fullName evidence="2">PEP-utilizing enzyme</fullName>
    </submittedName>
</protein>
<feature type="domain" description="PEP-utilising enzyme mobile" evidence="1">
    <location>
        <begin position="532"/>
        <end position="601"/>
    </location>
</feature>
<dbReference type="KEGG" id="mliy:RYJ27_00250"/>
<dbReference type="Proteomes" id="UP001329313">
    <property type="component" value="Chromosome"/>
</dbReference>
<sequence>MRHDHREFRDPVLGDDAEGAEGWERMYPAYMRFSPENRDDEDATLWFWDSMHHMEALPPFDMISHEAWGVGLGEFNSRIFPVPPAYGIDQRILNGYLYIRPVAVSDVEWIGERARLFAERATYYYENWDDLFEKWKEKMEAVIREVEALEIPDLPRLEDEKIVTGATGVSSGHLLIGAYDKLIESIFLAYQYHFEMLNLAYAAYLNLLTFCKESFPGIKDETIVQMVAGNEILFFRPDDEIKALARLAIELGIHEELTDGADDPQATIARLAGTPEGDQWIARLEAAKEPWFNFSGGTGLYHHERSWVDDLTVPWVALTGYIGKLLAGESIDRPTQEILARRERVTSEYRNLLPNDEERVIFDQNVDLARLVDPYVEDHNFYIENWFHTIFWNKMRDVGDRLVTGGFIEDREDVFMLNRWEVGQALFEMVFGWATGARKRHTPWKAEISDRKRILAALRGWTPPPALGPIPDEISEPFTVLLWGITTDRIKVWLGDGDDDPDALRGVPASPGVREGTARVIRDASQLSEVVQDEILVCPITAPAWGAIFNKIQAAVSDIGGIMSHAAIVSREYGLPAVVGTGNGTTKIKTGDRIRVDGDTGLVTILERA</sequence>
<reference evidence="2 3" key="1">
    <citation type="submission" date="2023-10" db="EMBL/GenBank/DDBJ databases">
        <title>Y20.</title>
        <authorList>
            <person name="Zhang G."/>
            <person name="Ding Y."/>
        </authorList>
    </citation>
    <scope>NUCLEOTIDE SEQUENCE [LARGE SCALE GENOMIC DNA]</scope>
    <source>
        <strain evidence="2 3">Y20</strain>
    </source>
</reference>
<evidence type="ECO:0000313" key="3">
    <source>
        <dbReference type="Proteomes" id="UP001329313"/>
    </source>
</evidence>